<dbReference type="Gene3D" id="3.30.390.100">
    <property type="match status" value="1"/>
</dbReference>
<proteinExistence type="predicted"/>
<evidence type="ECO:0000259" key="2">
    <source>
        <dbReference type="Pfam" id="PF13938"/>
    </source>
</evidence>
<dbReference type="Proteomes" id="UP000093069">
    <property type="component" value="Chromosome I"/>
</dbReference>
<dbReference type="Gene3D" id="3.40.50.11590">
    <property type="match status" value="1"/>
</dbReference>
<dbReference type="EMBL" id="LN999010">
    <property type="protein sequence ID" value="CUX77601.1"/>
    <property type="molecule type" value="Genomic_DNA"/>
</dbReference>
<dbReference type="SUPFAM" id="SSF159713">
    <property type="entry name" value="Dhaf3308-like"/>
    <property type="match status" value="1"/>
</dbReference>
<reference evidence="4" key="1">
    <citation type="submission" date="2016-01" db="EMBL/GenBank/DDBJ databases">
        <authorList>
            <person name="Vorgias C.E."/>
        </authorList>
    </citation>
    <scope>NUCLEOTIDE SEQUENCE [LARGE SCALE GENOMIC DNA]</scope>
</reference>
<protein>
    <recommendedName>
        <fullName evidence="5">Heavy-metal chelation domain-containing protein</fullName>
    </recommendedName>
</protein>
<dbReference type="InterPro" id="IPR025251">
    <property type="entry name" value="DUF4213"/>
</dbReference>
<dbReference type="STRING" id="54262.CHITON_0822"/>
<sequence length="254" mass="28321">MTNDVKIKNMILGKIKKKALKLIDDLEIVDFSFGLPYTWVLVGGKKGGALGVAMTLPEEVQRYRNSIKEISLEEFIEKADSINVIERTLGLAAINAVSQYHIDLSNAEWVDVLELIPENAEKIAIIGNMPPLVKALKDKYEIYVFERNAKLWDKDTYSDTLEYHLLPEMDIVIASASCLVNATIDMLLERAKKAKLFVLTGPTGQLLPEFLKGTVVTHLAAMKVINIEKALLGLKLGSFKGFEEGNKKYVVEVP</sequence>
<evidence type="ECO:0000313" key="3">
    <source>
        <dbReference type="EMBL" id="CUX77601.1"/>
    </source>
</evidence>
<evidence type="ECO:0000259" key="1">
    <source>
        <dbReference type="Pfam" id="PF04016"/>
    </source>
</evidence>
<dbReference type="Pfam" id="PF13938">
    <property type="entry name" value="DUF4213"/>
    <property type="match status" value="1"/>
</dbReference>
<name>A0A160VV60_9EURY</name>
<dbReference type="InterPro" id="IPR007161">
    <property type="entry name" value="DUF364"/>
</dbReference>
<feature type="domain" description="DUF4213" evidence="2">
    <location>
        <begin position="19"/>
        <end position="98"/>
    </location>
</feature>
<evidence type="ECO:0008006" key="5">
    <source>
        <dbReference type="Google" id="ProtNLM"/>
    </source>
</evidence>
<feature type="domain" description="Putative heavy-metal chelation" evidence="1">
    <location>
        <begin position="119"/>
        <end position="249"/>
    </location>
</feature>
<accession>A0A160VV60</accession>
<gene>
    <name evidence="3" type="ORF">CHITON_0822</name>
</gene>
<organism evidence="3 4">
    <name type="scientific">Thermococcus chitonophagus</name>
    <dbReference type="NCBI Taxonomy" id="54262"/>
    <lineage>
        <taxon>Archaea</taxon>
        <taxon>Methanobacteriati</taxon>
        <taxon>Methanobacteriota</taxon>
        <taxon>Thermococci</taxon>
        <taxon>Thermococcales</taxon>
        <taxon>Thermococcaceae</taxon>
        <taxon>Thermococcus</taxon>
    </lineage>
</organism>
<dbReference type="AlphaFoldDB" id="A0A160VV60"/>
<evidence type="ECO:0000313" key="4">
    <source>
        <dbReference type="Proteomes" id="UP000093069"/>
    </source>
</evidence>
<dbReference type="Pfam" id="PF04016">
    <property type="entry name" value="DUF364"/>
    <property type="match status" value="1"/>
</dbReference>
<dbReference type="KEGG" id="tch:CHITON_0822"/>